<feature type="region of interest" description="Disordered" evidence="1">
    <location>
        <begin position="214"/>
        <end position="235"/>
    </location>
</feature>
<evidence type="ECO:0000313" key="2">
    <source>
        <dbReference type="EMBL" id="KAK9024284.1"/>
    </source>
</evidence>
<protein>
    <submittedName>
        <fullName evidence="2">Uncharacterized protein</fullName>
    </submittedName>
</protein>
<organism evidence="2 3">
    <name type="scientific">Hibiscus sabdariffa</name>
    <name type="common">roselle</name>
    <dbReference type="NCBI Taxonomy" id="183260"/>
    <lineage>
        <taxon>Eukaryota</taxon>
        <taxon>Viridiplantae</taxon>
        <taxon>Streptophyta</taxon>
        <taxon>Embryophyta</taxon>
        <taxon>Tracheophyta</taxon>
        <taxon>Spermatophyta</taxon>
        <taxon>Magnoliopsida</taxon>
        <taxon>eudicotyledons</taxon>
        <taxon>Gunneridae</taxon>
        <taxon>Pentapetalae</taxon>
        <taxon>rosids</taxon>
        <taxon>malvids</taxon>
        <taxon>Malvales</taxon>
        <taxon>Malvaceae</taxon>
        <taxon>Malvoideae</taxon>
        <taxon>Hibiscus</taxon>
    </lineage>
</organism>
<dbReference type="Pfam" id="PF07797">
    <property type="entry name" value="DUF1639"/>
    <property type="match status" value="1"/>
</dbReference>
<dbReference type="InterPro" id="IPR012438">
    <property type="entry name" value="DUF1639"/>
</dbReference>
<gene>
    <name evidence="2" type="ORF">V6N11_004453</name>
</gene>
<reference evidence="2 3" key="1">
    <citation type="journal article" date="2024" name="G3 (Bethesda)">
        <title>Genome assembly of Hibiscus sabdariffa L. provides insights into metabolisms of medicinal natural products.</title>
        <authorList>
            <person name="Kim T."/>
        </authorList>
    </citation>
    <scope>NUCLEOTIDE SEQUENCE [LARGE SCALE GENOMIC DNA]</scope>
    <source>
        <strain evidence="2">TK-2024</strain>
        <tissue evidence="2">Old leaves</tissue>
    </source>
</reference>
<dbReference type="PANTHER" id="PTHR33130">
    <property type="entry name" value="PUTATIVE (DUF1639)-RELATED"/>
    <property type="match status" value="1"/>
</dbReference>
<accession>A0ABR2SGK4</accession>
<sequence length="347" mass="39555">MLYSDDTAMAMGSQRLNPLHNFKLPCLKWGNQRYLRCMKLADASPAVHHRRLRRPLHAVHRRRSPPSSKFEGLMVGGTRRQEPESYPSNDYGGKQRFRVSKGEAAEGIEAVREKIMKDLKTAADKIKDEIFRDKASDGDEVEADENGFGERKLKRKEKEKVKVKEREESPAVEVEARPWNLRTRRAACKAPIDEGGTNNNYNSPTRNEVINSLRERDKGQPVASAADEKKRARPEFSVPLSKHEIEEDFMVMVGRRPRKRPKKRARYVQKELDSLFPGLQLTVVTADAYKVPELIENGNLTYGNFLIITSVRVSLQIGNISYPQLSGVDSVFLVTLFINFFLLSKAE</sequence>
<name>A0ABR2SGK4_9ROSI</name>
<evidence type="ECO:0000313" key="3">
    <source>
        <dbReference type="Proteomes" id="UP001396334"/>
    </source>
</evidence>
<keyword evidence="3" id="KW-1185">Reference proteome</keyword>
<feature type="region of interest" description="Disordered" evidence="1">
    <location>
        <begin position="58"/>
        <end position="95"/>
    </location>
</feature>
<dbReference type="EMBL" id="JBBPBN010000015">
    <property type="protein sequence ID" value="KAK9024284.1"/>
    <property type="molecule type" value="Genomic_DNA"/>
</dbReference>
<dbReference type="Proteomes" id="UP001396334">
    <property type="component" value="Unassembled WGS sequence"/>
</dbReference>
<dbReference type="PANTHER" id="PTHR33130:SF43">
    <property type="entry name" value="OS01G0688600 PROTEIN"/>
    <property type="match status" value="1"/>
</dbReference>
<proteinExistence type="predicted"/>
<comment type="caution">
    <text evidence="2">The sequence shown here is derived from an EMBL/GenBank/DDBJ whole genome shotgun (WGS) entry which is preliminary data.</text>
</comment>
<evidence type="ECO:0000256" key="1">
    <source>
        <dbReference type="SAM" id="MobiDB-lite"/>
    </source>
</evidence>